<reference evidence="4" key="1">
    <citation type="submission" date="2021-01" db="EMBL/GenBank/DDBJ databases">
        <authorList>
            <person name="Corre E."/>
            <person name="Pelletier E."/>
            <person name="Niang G."/>
            <person name="Scheremetjew M."/>
            <person name="Finn R."/>
            <person name="Kale V."/>
            <person name="Holt S."/>
            <person name="Cochrane G."/>
            <person name="Meng A."/>
            <person name="Brown T."/>
            <person name="Cohen L."/>
        </authorList>
    </citation>
    <scope>NUCLEOTIDE SEQUENCE</scope>
    <source>
        <strain evidence="4">GSO104</strain>
    </source>
</reference>
<dbReference type="InterPro" id="IPR011989">
    <property type="entry name" value="ARM-like"/>
</dbReference>
<evidence type="ECO:0000256" key="2">
    <source>
        <dbReference type="PROSITE-ProRule" id="PRU00259"/>
    </source>
</evidence>
<feature type="compositionally biased region" description="Polar residues" evidence="3">
    <location>
        <begin position="63"/>
        <end position="86"/>
    </location>
</feature>
<sequence length="418" mass="46124">MTYYWVPETTNTMERASPSLPVLNSFHQSYYSCNIQSFRSTNVASGVDGVRHPSQAIHDRCPNGNSHQNMDLAQHHQATSSQSDDNVSLKREREKDGRCADCGIQTHKVVFHGVESSSEVRTTKEPLTIEKEVHRGRCLLCHPIPTTTSLHQSTTPCASVGTTANDGDSSVQSRSMPNTIFPDKVESFHRDQTHEIPIAFSSPLSITQRRPHPDGEKSNVTAKEALDRTNFDRIDICDIISIMRSSPSNPTIQERGCKQLWIQSWDDETSCAIGRVGGISSVVDAMLCHMENTQLQQYACEALQNLAACNNYNRDVIVDQGGITAITDAMHVHQYAIGVQISGCAALANIAMGSTDNKIDVAECGGIYAVVKAFESFPEEAKIILAARQVLTVLGYNPTSQYVHLESDEMEDDFDMED</sequence>
<evidence type="ECO:0000256" key="1">
    <source>
        <dbReference type="ARBA" id="ARBA00022737"/>
    </source>
</evidence>
<dbReference type="PANTHER" id="PTHR22895:SF0">
    <property type="entry name" value="ARMADILLO REPEAT-CONTAINING PROTEIN 6"/>
    <property type="match status" value="1"/>
</dbReference>
<evidence type="ECO:0000256" key="3">
    <source>
        <dbReference type="SAM" id="MobiDB-lite"/>
    </source>
</evidence>
<proteinExistence type="predicted"/>
<dbReference type="InterPro" id="IPR000225">
    <property type="entry name" value="Armadillo"/>
</dbReference>
<evidence type="ECO:0000313" key="4">
    <source>
        <dbReference type="EMBL" id="CAE4666430.1"/>
    </source>
</evidence>
<dbReference type="InterPro" id="IPR016024">
    <property type="entry name" value="ARM-type_fold"/>
</dbReference>
<dbReference type="PROSITE" id="PS50176">
    <property type="entry name" value="ARM_REPEAT"/>
    <property type="match status" value="1"/>
</dbReference>
<dbReference type="SUPFAM" id="SSF48371">
    <property type="entry name" value="ARM repeat"/>
    <property type="match status" value="1"/>
</dbReference>
<feature type="region of interest" description="Disordered" evidence="3">
    <location>
        <begin position="63"/>
        <end position="96"/>
    </location>
</feature>
<keyword evidence="1" id="KW-0677">Repeat</keyword>
<dbReference type="SMART" id="SM00185">
    <property type="entry name" value="ARM"/>
    <property type="match status" value="3"/>
</dbReference>
<dbReference type="AlphaFoldDB" id="A0A7S4WE76"/>
<protein>
    <submittedName>
        <fullName evidence="4">Uncharacterized protein</fullName>
    </submittedName>
</protein>
<accession>A0A7S4WE76</accession>
<dbReference type="PANTHER" id="PTHR22895">
    <property type="entry name" value="ARMADILLO REPEAT-CONTAINING PROTEIN 6"/>
    <property type="match status" value="1"/>
</dbReference>
<gene>
    <name evidence="4" type="ORF">DBRI00130_LOCUS43118</name>
</gene>
<dbReference type="EMBL" id="HBNS01059935">
    <property type="protein sequence ID" value="CAE4666430.1"/>
    <property type="molecule type" value="Transcribed_RNA"/>
</dbReference>
<dbReference type="Gene3D" id="1.25.10.10">
    <property type="entry name" value="Leucine-rich Repeat Variant"/>
    <property type="match status" value="1"/>
</dbReference>
<organism evidence="4">
    <name type="scientific">Ditylum brightwellii</name>
    <dbReference type="NCBI Taxonomy" id="49249"/>
    <lineage>
        <taxon>Eukaryota</taxon>
        <taxon>Sar</taxon>
        <taxon>Stramenopiles</taxon>
        <taxon>Ochrophyta</taxon>
        <taxon>Bacillariophyta</taxon>
        <taxon>Mediophyceae</taxon>
        <taxon>Lithodesmiophycidae</taxon>
        <taxon>Lithodesmiales</taxon>
        <taxon>Lithodesmiaceae</taxon>
        <taxon>Ditylum</taxon>
    </lineage>
</organism>
<name>A0A7S4WE76_9STRA</name>
<feature type="repeat" description="ARM" evidence="2">
    <location>
        <begin position="277"/>
        <end position="321"/>
    </location>
</feature>
<feature type="compositionally biased region" description="Basic and acidic residues" evidence="3">
    <location>
        <begin position="87"/>
        <end position="96"/>
    </location>
</feature>